<gene>
    <name evidence="5" type="ORF">DIABBA_LOCUS8252</name>
</gene>
<evidence type="ECO:0000256" key="2">
    <source>
        <dbReference type="ARBA" id="ARBA00022737"/>
    </source>
</evidence>
<dbReference type="OrthoDB" id="2021138at2759"/>
<dbReference type="InterPro" id="IPR032675">
    <property type="entry name" value="LRR_dom_sf"/>
</dbReference>
<evidence type="ECO:0000259" key="4">
    <source>
        <dbReference type="Pfam" id="PF23598"/>
    </source>
</evidence>
<dbReference type="InterPro" id="IPR050216">
    <property type="entry name" value="LRR_domain-containing"/>
</dbReference>
<evidence type="ECO:0000313" key="6">
    <source>
        <dbReference type="Proteomes" id="UP001153709"/>
    </source>
</evidence>
<dbReference type="Pfam" id="PF23598">
    <property type="entry name" value="LRR_14"/>
    <property type="match status" value="1"/>
</dbReference>
<feature type="region of interest" description="Disordered" evidence="3">
    <location>
        <begin position="429"/>
        <end position="448"/>
    </location>
</feature>
<dbReference type="AlphaFoldDB" id="A0A9N9SYJ1"/>
<accession>A0A9N9SYJ1</accession>
<dbReference type="InterPro" id="IPR001611">
    <property type="entry name" value="Leu-rich_rpt"/>
</dbReference>
<dbReference type="Gene3D" id="3.80.10.10">
    <property type="entry name" value="Ribonuclease Inhibitor"/>
    <property type="match status" value="2"/>
</dbReference>
<dbReference type="Pfam" id="PF00560">
    <property type="entry name" value="LRR_1"/>
    <property type="match status" value="1"/>
</dbReference>
<evidence type="ECO:0000256" key="1">
    <source>
        <dbReference type="ARBA" id="ARBA00022614"/>
    </source>
</evidence>
<dbReference type="Proteomes" id="UP001153709">
    <property type="component" value="Chromosome 5"/>
</dbReference>
<dbReference type="PANTHER" id="PTHR48051">
    <property type="match status" value="1"/>
</dbReference>
<protein>
    <recommendedName>
        <fullName evidence="4">Disease resistance R13L4/SHOC-2-like LRR domain-containing protein</fullName>
    </recommendedName>
</protein>
<keyword evidence="6" id="KW-1185">Reference proteome</keyword>
<name>A0A9N9SYJ1_DIABA</name>
<sequence length="476" mass="55309">MDSESSSKKFLFLRKQNEVIDIKPYGNSDHDIEQEYIALEKFLHTIENNITDTNLPLDKISTLDLSRCNLENLPDSCKDLNVKQLVLAYNNLSRVPVCIYSGMKHIEHLDIGHNKIEQFYIDPACLNVLKVLKINNNLFKSLPQFITNFQCIELEEINFSCNNSTSYKFTKMSCTKDKMKLKKVKFKNSCLLDADYDFLRCFNYIEYLDLSNKYKTFVNKLYETDNLFVNLKWKHLQVLKMNNLSIGMFPDGICWVETLRELYINNNNISWLPDGIQFLVNLRVLDISSNLIVAIPQQVEKLVSLEVLLACRNSIETLLGNMPALKVLDLYDNSLDSFNLNCDKLEELDLELNYYSTNEIVNYEDKKNTLRSSLNQLIRADGIKILEKYPSSRSSYCSRSSSTSTNYSCNDIIPTVTVCDETEDWDLPVSSKPRNPDIDTADEEWTGEEDHYHKSRCKVYPKVYVNDEDWMFEDAE</sequence>
<keyword evidence="1" id="KW-0433">Leucine-rich repeat</keyword>
<feature type="domain" description="Disease resistance R13L4/SHOC-2-like LRR" evidence="4">
    <location>
        <begin position="232"/>
        <end position="394"/>
    </location>
</feature>
<keyword evidence="2" id="KW-0677">Repeat</keyword>
<evidence type="ECO:0000313" key="5">
    <source>
        <dbReference type="EMBL" id="CAG9835005.1"/>
    </source>
</evidence>
<dbReference type="SMART" id="SM00369">
    <property type="entry name" value="LRR_TYP"/>
    <property type="match status" value="6"/>
</dbReference>
<dbReference type="PANTHER" id="PTHR48051:SF1">
    <property type="entry name" value="RAS SUPPRESSOR PROTEIN 1"/>
    <property type="match status" value="1"/>
</dbReference>
<dbReference type="EMBL" id="OU898280">
    <property type="protein sequence ID" value="CAG9835005.1"/>
    <property type="molecule type" value="Genomic_DNA"/>
</dbReference>
<organism evidence="5 6">
    <name type="scientific">Diabrotica balteata</name>
    <name type="common">Banded cucumber beetle</name>
    <dbReference type="NCBI Taxonomy" id="107213"/>
    <lineage>
        <taxon>Eukaryota</taxon>
        <taxon>Metazoa</taxon>
        <taxon>Ecdysozoa</taxon>
        <taxon>Arthropoda</taxon>
        <taxon>Hexapoda</taxon>
        <taxon>Insecta</taxon>
        <taxon>Pterygota</taxon>
        <taxon>Neoptera</taxon>
        <taxon>Endopterygota</taxon>
        <taxon>Coleoptera</taxon>
        <taxon>Polyphaga</taxon>
        <taxon>Cucujiformia</taxon>
        <taxon>Chrysomeloidea</taxon>
        <taxon>Chrysomelidae</taxon>
        <taxon>Galerucinae</taxon>
        <taxon>Diabroticina</taxon>
        <taxon>Diabroticites</taxon>
        <taxon>Diabrotica</taxon>
    </lineage>
</organism>
<proteinExistence type="predicted"/>
<dbReference type="GO" id="GO:0005737">
    <property type="term" value="C:cytoplasm"/>
    <property type="evidence" value="ECO:0007669"/>
    <property type="project" value="TreeGrafter"/>
</dbReference>
<dbReference type="InterPro" id="IPR055414">
    <property type="entry name" value="LRR_R13L4/SHOC2-like"/>
</dbReference>
<reference evidence="5" key="1">
    <citation type="submission" date="2022-01" db="EMBL/GenBank/DDBJ databases">
        <authorList>
            <person name="King R."/>
        </authorList>
    </citation>
    <scope>NUCLEOTIDE SEQUENCE</scope>
</reference>
<dbReference type="InterPro" id="IPR003591">
    <property type="entry name" value="Leu-rich_rpt_typical-subtyp"/>
</dbReference>
<evidence type="ECO:0000256" key="3">
    <source>
        <dbReference type="SAM" id="MobiDB-lite"/>
    </source>
</evidence>
<dbReference type="SUPFAM" id="SSF52058">
    <property type="entry name" value="L domain-like"/>
    <property type="match status" value="1"/>
</dbReference>